<dbReference type="InterPro" id="IPR029787">
    <property type="entry name" value="Nucleotide_cyclase"/>
</dbReference>
<reference evidence="6" key="1">
    <citation type="submission" date="2023-07" db="EMBL/GenBank/DDBJ databases">
        <title>Gilvimarinus algae sp. nov., isolated from the surface of Kelp.</title>
        <authorList>
            <person name="Sun Y.Y."/>
            <person name="Gong Y."/>
            <person name="Du Z.J."/>
        </authorList>
    </citation>
    <scope>NUCLEOTIDE SEQUENCE</scope>
    <source>
        <strain evidence="6">SDUM040014</strain>
    </source>
</reference>
<organism evidence="6 7">
    <name type="scientific">Gilvimarinus algae</name>
    <dbReference type="NCBI Taxonomy" id="3058037"/>
    <lineage>
        <taxon>Bacteria</taxon>
        <taxon>Pseudomonadati</taxon>
        <taxon>Pseudomonadota</taxon>
        <taxon>Gammaproteobacteria</taxon>
        <taxon>Cellvibrionales</taxon>
        <taxon>Cellvibrionaceae</taxon>
        <taxon>Gilvimarinus</taxon>
    </lineage>
</organism>
<dbReference type="InterPro" id="IPR035965">
    <property type="entry name" value="PAS-like_dom_sf"/>
</dbReference>
<dbReference type="Proteomes" id="UP001168380">
    <property type="component" value="Unassembled WGS sequence"/>
</dbReference>
<dbReference type="PANTHER" id="PTHR44757">
    <property type="entry name" value="DIGUANYLATE CYCLASE DGCP"/>
    <property type="match status" value="1"/>
</dbReference>
<dbReference type="InterPro" id="IPR052155">
    <property type="entry name" value="Biofilm_reg_signaling"/>
</dbReference>
<keyword evidence="1" id="KW-0472">Membrane</keyword>
<evidence type="ECO:0000259" key="5">
    <source>
        <dbReference type="PROSITE" id="PS50887"/>
    </source>
</evidence>
<dbReference type="SUPFAM" id="SSF141868">
    <property type="entry name" value="EAL domain-like"/>
    <property type="match status" value="1"/>
</dbReference>
<evidence type="ECO:0000256" key="1">
    <source>
        <dbReference type="SAM" id="Phobius"/>
    </source>
</evidence>
<dbReference type="CDD" id="cd01948">
    <property type="entry name" value="EAL"/>
    <property type="match status" value="1"/>
</dbReference>
<evidence type="ECO:0000259" key="3">
    <source>
        <dbReference type="PROSITE" id="PS50839"/>
    </source>
</evidence>
<dbReference type="SMART" id="SM01079">
    <property type="entry name" value="CHASE"/>
    <property type="match status" value="1"/>
</dbReference>
<dbReference type="CDD" id="cd01949">
    <property type="entry name" value="GGDEF"/>
    <property type="match status" value="1"/>
</dbReference>
<dbReference type="CDD" id="cd00130">
    <property type="entry name" value="PAS"/>
    <property type="match status" value="1"/>
</dbReference>
<dbReference type="InterPro" id="IPR000160">
    <property type="entry name" value="GGDEF_dom"/>
</dbReference>
<evidence type="ECO:0000259" key="4">
    <source>
        <dbReference type="PROSITE" id="PS50883"/>
    </source>
</evidence>
<dbReference type="InterPro" id="IPR043128">
    <property type="entry name" value="Rev_trsase/Diguanyl_cyclase"/>
</dbReference>
<keyword evidence="7" id="KW-1185">Reference proteome</keyword>
<dbReference type="RefSeq" id="WP_302711822.1">
    <property type="nucleotide sequence ID" value="NZ_JAULRT010000035.1"/>
</dbReference>
<keyword evidence="1" id="KW-0812">Transmembrane</keyword>
<dbReference type="SUPFAM" id="SSF55073">
    <property type="entry name" value="Nucleotide cyclase"/>
    <property type="match status" value="1"/>
</dbReference>
<dbReference type="PROSITE" id="PS50883">
    <property type="entry name" value="EAL"/>
    <property type="match status" value="1"/>
</dbReference>
<dbReference type="PROSITE" id="PS50839">
    <property type="entry name" value="CHASE"/>
    <property type="match status" value="1"/>
</dbReference>
<evidence type="ECO:0000259" key="2">
    <source>
        <dbReference type="PROSITE" id="PS50113"/>
    </source>
</evidence>
<dbReference type="SMART" id="SM00052">
    <property type="entry name" value="EAL"/>
    <property type="match status" value="1"/>
</dbReference>
<evidence type="ECO:0000313" key="7">
    <source>
        <dbReference type="Proteomes" id="UP001168380"/>
    </source>
</evidence>
<dbReference type="Pfam" id="PF03924">
    <property type="entry name" value="CHASE"/>
    <property type="match status" value="1"/>
</dbReference>
<dbReference type="PANTHER" id="PTHR44757:SF2">
    <property type="entry name" value="BIOFILM ARCHITECTURE MAINTENANCE PROTEIN MBAA"/>
    <property type="match status" value="1"/>
</dbReference>
<dbReference type="Gene3D" id="3.20.20.450">
    <property type="entry name" value="EAL domain"/>
    <property type="match status" value="1"/>
</dbReference>
<proteinExistence type="predicted"/>
<evidence type="ECO:0000313" key="6">
    <source>
        <dbReference type="EMBL" id="MDO3381682.1"/>
    </source>
</evidence>
<dbReference type="Gene3D" id="3.30.450.20">
    <property type="entry name" value="PAS domain"/>
    <property type="match status" value="1"/>
</dbReference>
<dbReference type="InterPro" id="IPR006189">
    <property type="entry name" value="CHASE_dom"/>
</dbReference>
<feature type="domain" description="EAL" evidence="4">
    <location>
        <begin position="602"/>
        <end position="855"/>
    </location>
</feature>
<dbReference type="SUPFAM" id="SSF55785">
    <property type="entry name" value="PYP-like sensor domain (PAS domain)"/>
    <property type="match status" value="1"/>
</dbReference>
<sequence length="860" mass="96716">MKLYSAHRGTPGRWALVTCLTLVLTLSLAQVILERYFREADFHNKQLQVTQQLTGLMAELSGTINSNLSLISGLAAHIGIHPDINQNEFEAYASTVFRQEPLLVNMAAAPNLILTLVYPLEQNRAALGLNYRENAAQWDAVRSLDERGELILAGPVQMVQGGEAVIGRVAVVTRDDRLWGIVSSPIYTKDLYREAGLLDEDLPIEVAIRGHDGLGSEGRVFFGDRELFQDARSILASLEVGSGRWQLAARPVEGWQDASGTIWVLRSAFIIVLLMSLLLVIYRYGQSLREQRYQQALQKNQVLLQEVGKLALVGGWQVTPVKDRLDITLWNEQTSLIFGLGESQKPPSLDSLISIFDPVQADYFRTAIINATLGTPFDSELHFTGSSGYRRWVRVIGKPLEDGKSPYPVLGSVQDITERKRFTDKIQQQAIYDQLTGLPNRLLFHNRLSKAIAKCRRDHTKLAVLFIDLDNFKPVNDNLGHNAGDILLKEVGGRIKSCIRSYDTVARYSGDEFIVILHDVREAKTPVAVAQQIIDTISRAFLIDGNQIFCGASIGISLYPDDGDNVEALVSNADQAMYEVKRSGRNGWQFFTRTMQVVSEKRHSLSNKLATAIQNNEFSVYYQPIVDLTESRIKKCEALVRWMHEGKQIPTDEFIGLAEETGRINEIDRFVLERSSKFLTQLSHQYKHPIGLSINVSPRVFSTKDNSLELWLDLVTKAARHLDITVEMTERLLIDESDRIMWVLTKLKALGVTIAIDDFGTGYSSLSYLTKFPIDIIKVDQSFVKRLGEDRIPEALTETMITLSHKLSLEVVAEGVETAQQLAMLKGWHCDYGQGYYFDKPLAENEFSQRIRKQVSALQI</sequence>
<accession>A0ABT8TC59</accession>
<name>A0ABT8TC59_9GAMM</name>
<dbReference type="InterPro" id="IPR001633">
    <property type="entry name" value="EAL_dom"/>
</dbReference>
<dbReference type="InterPro" id="IPR000014">
    <property type="entry name" value="PAS"/>
</dbReference>
<dbReference type="Gene3D" id="3.30.70.270">
    <property type="match status" value="1"/>
</dbReference>
<feature type="domain" description="GGDEF" evidence="5">
    <location>
        <begin position="460"/>
        <end position="593"/>
    </location>
</feature>
<dbReference type="Pfam" id="PF00563">
    <property type="entry name" value="EAL"/>
    <property type="match status" value="1"/>
</dbReference>
<dbReference type="NCBIfam" id="TIGR00254">
    <property type="entry name" value="GGDEF"/>
    <property type="match status" value="1"/>
</dbReference>
<gene>
    <name evidence="6" type="ORF">QWI16_05805</name>
</gene>
<feature type="domain" description="CHASE" evidence="3">
    <location>
        <begin position="100"/>
        <end position="198"/>
    </location>
</feature>
<feature type="domain" description="PAC" evidence="2">
    <location>
        <begin position="377"/>
        <end position="428"/>
    </location>
</feature>
<dbReference type="PROSITE" id="PS50887">
    <property type="entry name" value="GGDEF"/>
    <property type="match status" value="1"/>
</dbReference>
<dbReference type="EMBL" id="JAULRT010000035">
    <property type="protein sequence ID" value="MDO3381682.1"/>
    <property type="molecule type" value="Genomic_DNA"/>
</dbReference>
<dbReference type="InterPro" id="IPR000700">
    <property type="entry name" value="PAS-assoc_C"/>
</dbReference>
<feature type="transmembrane region" description="Helical" evidence="1">
    <location>
        <begin position="263"/>
        <end position="282"/>
    </location>
</feature>
<keyword evidence="1" id="KW-1133">Transmembrane helix</keyword>
<dbReference type="Pfam" id="PF00990">
    <property type="entry name" value="GGDEF"/>
    <property type="match status" value="1"/>
</dbReference>
<dbReference type="InterPro" id="IPR035919">
    <property type="entry name" value="EAL_sf"/>
</dbReference>
<dbReference type="SMART" id="SM00267">
    <property type="entry name" value="GGDEF"/>
    <property type="match status" value="1"/>
</dbReference>
<comment type="caution">
    <text evidence="6">The sequence shown here is derived from an EMBL/GenBank/DDBJ whole genome shotgun (WGS) entry which is preliminary data.</text>
</comment>
<protein>
    <submittedName>
        <fullName evidence="6">EAL domain-containing protein</fullName>
    </submittedName>
</protein>
<dbReference type="PROSITE" id="PS50113">
    <property type="entry name" value="PAC"/>
    <property type="match status" value="1"/>
</dbReference>